<reference evidence="8" key="1">
    <citation type="submission" date="2017-02" db="UniProtKB">
        <authorList>
            <consortium name="WormBaseParasite"/>
        </authorList>
    </citation>
    <scope>IDENTIFICATION</scope>
</reference>
<evidence type="ECO:0000256" key="1">
    <source>
        <dbReference type="ARBA" id="ARBA00003257"/>
    </source>
</evidence>
<evidence type="ECO:0000256" key="3">
    <source>
        <dbReference type="ARBA" id="ARBA00049551"/>
    </source>
</evidence>
<evidence type="ECO:0000313" key="8">
    <source>
        <dbReference type="WBParaSite" id="TCLT_0000330201-mRNA-1"/>
    </source>
</evidence>
<accession>A0A0N5CSU6</accession>
<keyword evidence="4" id="KW-0472">Membrane</keyword>
<keyword evidence="4" id="KW-1133">Transmembrane helix</keyword>
<evidence type="ECO:0000313" key="6">
    <source>
        <dbReference type="EMBL" id="VDM99696.1"/>
    </source>
</evidence>
<dbReference type="GO" id="GO:0008137">
    <property type="term" value="F:NADH dehydrogenase (ubiquinone) activity"/>
    <property type="evidence" value="ECO:0007669"/>
    <property type="project" value="UniProtKB-EC"/>
</dbReference>
<protein>
    <recommendedName>
        <fullName evidence="2">NADH:ubiquinone reductase (H(+)-translocating)</fullName>
        <ecNumber evidence="2">7.1.1.2</ecNumber>
    </recommendedName>
</protein>
<feature type="transmembrane region" description="Helical" evidence="4">
    <location>
        <begin position="126"/>
        <end position="145"/>
    </location>
</feature>
<evidence type="ECO:0000259" key="5">
    <source>
        <dbReference type="Pfam" id="PF00361"/>
    </source>
</evidence>
<dbReference type="WBParaSite" id="TCLT_0000330201-mRNA-1">
    <property type="protein sequence ID" value="TCLT_0000330201-mRNA-1"/>
    <property type="gene ID" value="TCLT_0000330201"/>
</dbReference>
<comment type="catalytic activity">
    <reaction evidence="3">
        <text>a ubiquinone + NADH + 5 H(+)(in) = a ubiquinol + NAD(+) + 4 H(+)(out)</text>
        <dbReference type="Rhea" id="RHEA:29091"/>
        <dbReference type="Rhea" id="RHEA-COMP:9565"/>
        <dbReference type="Rhea" id="RHEA-COMP:9566"/>
        <dbReference type="ChEBI" id="CHEBI:15378"/>
        <dbReference type="ChEBI" id="CHEBI:16389"/>
        <dbReference type="ChEBI" id="CHEBI:17976"/>
        <dbReference type="ChEBI" id="CHEBI:57540"/>
        <dbReference type="ChEBI" id="CHEBI:57945"/>
        <dbReference type="EC" id="7.1.1.2"/>
    </reaction>
</comment>
<feature type="transmembrane region" description="Helical" evidence="4">
    <location>
        <begin position="68"/>
        <end position="89"/>
    </location>
</feature>
<dbReference type="InterPro" id="IPR001750">
    <property type="entry name" value="ND/Mrp_TM"/>
</dbReference>
<proteinExistence type="predicted"/>
<dbReference type="EC" id="7.1.1.2" evidence="2"/>
<keyword evidence="4" id="KW-0812">Transmembrane</keyword>
<dbReference type="Proteomes" id="UP000276776">
    <property type="component" value="Unassembled WGS sequence"/>
</dbReference>
<sequence length="146" mass="16892">MLKSGVAGIYRLSKSLGFFGIEFFLFLSFLSLVVCSFICMSQSDCKCLAAYSSMCHMGFVVFSEIFNVWMSLVVMLAHGYTSVIIFNFIEQLYHLCGSRLVYYLRGYFNLNFVIMSNFSFPSKGRFFLGVFMVLISYNFFWFGYII</sequence>
<feature type="transmembrane region" description="Helical" evidence="4">
    <location>
        <begin position="101"/>
        <end position="120"/>
    </location>
</feature>
<dbReference type="OrthoDB" id="5877320at2759"/>
<evidence type="ECO:0000313" key="7">
    <source>
        <dbReference type="Proteomes" id="UP000276776"/>
    </source>
</evidence>
<feature type="transmembrane region" description="Helical" evidence="4">
    <location>
        <begin position="16"/>
        <end position="38"/>
    </location>
</feature>
<evidence type="ECO:0000256" key="4">
    <source>
        <dbReference type="SAM" id="Phobius"/>
    </source>
</evidence>
<dbReference type="STRING" id="103827.A0A0N5CSU6"/>
<reference evidence="6 7" key="2">
    <citation type="submission" date="2018-11" db="EMBL/GenBank/DDBJ databases">
        <authorList>
            <consortium name="Pathogen Informatics"/>
        </authorList>
    </citation>
    <scope>NUCLEOTIDE SEQUENCE [LARGE SCALE GENOMIC DNA]</scope>
</reference>
<dbReference type="Pfam" id="PF00361">
    <property type="entry name" value="Proton_antipo_M"/>
    <property type="match status" value="1"/>
</dbReference>
<comment type="function">
    <text evidence="1">Core subunit of the mitochondrial membrane respiratory chain NADH dehydrogenase (Complex I) that is believed to belong to the minimal assembly required for catalysis. Complex I functions in the transfer of electrons from NADH to the respiratory chain. The immediate electron acceptor for the enzyme is believed to be ubiquinone.</text>
</comment>
<gene>
    <name evidence="6" type="ORF">TCLT_LOCUS3297</name>
</gene>
<evidence type="ECO:0000256" key="2">
    <source>
        <dbReference type="ARBA" id="ARBA00012944"/>
    </source>
</evidence>
<organism evidence="8">
    <name type="scientific">Thelazia callipaeda</name>
    <name type="common">Oriental eyeworm</name>
    <name type="synonym">Parasitic nematode</name>
    <dbReference type="NCBI Taxonomy" id="103827"/>
    <lineage>
        <taxon>Eukaryota</taxon>
        <taxon>Metazoa</taxon>
        <taxon>Ecdysozoa</taxon>
        <taxon>Nematoda</taxon>
        <taxon>Chromadorea</taxon>
        <taxon>Rhabditida</taxon>
        <taxon>Spirurina</taxon>
        <taxon>Spiruromorpha</taxon>
        <taxon>Thelazioidea</taxon>
        <taxon>Thelaziidae</taxon>
        <taxon>Thelazia</taxon>
    </lineage>
</organism>
<keyword evidence="7" id="KW-1185">Reference proteome</keyword>
<name>A0A0N5CSU6_THECL</name>
<dbReference type="EMBL" id="UYYF01001252">
    <property type="protein sequence ID" value="VDM99696.1"/>
    <property type="molecule type" value="Genomic_DNA"/>
</dbReference>
<dbReference type="AlphaFoldDB" id="A0A0N5CSU6"/>
<feature type="domain" description="NADH:quinone oxidoreductase/Mrp antiporter transmembrane" evidence="5">
    <location>
        <begin position="2"/>
        <end position="108"/>
    </location>
</feature>